<evidence type="ECO:0000256" key="1">
    <source>
        <dbReference type="ARBA" id="ARBA00004533"/>
    </source>
</evidence>
<evidence type="ECO:0000256" key="4">
    <source>
        <dbReference type="ARBA" id="ARBA00022448"/>
    </source>
</evidence>
<keyword evidence="12" id="KW-1185">Reference proteome</keyword>
<dbReference type="GO" id="GO:0015627">
    <property type="term" value="C:type II protein secretion system complex"/>
    <property type="evidence" value="ECO:0007669"/>
    <property type="project" value="InterPro"/>
</dbReference>
<evidence type="ECO:0000256" key="8">
    <source>
        <dbReference type="ARBA" id="ARBA00022927"/>
    </source>
</evidence>
<accession>A0A3E1K9T1</accession>
<comment type="subcellular location">
    <subcellularLocation>
        <location evidence="1">Cell inner membrane</location>
    </subcellularLocation>
</comment>
<evidence type="ECO:0000313" key="12">
    <source>
        <dbReference type="Proteomes" id="UP000260351"/>
    </source>
</evidence>
<reference evidence="11 12" key="1">
    <citation type="submission" date="2018-08" db="EMBL/GenBank/DDBJ databases">
        <title>Wenzhouxiangella salilacus sp. nov., a novel bacterium isolated from a saline lake in Xinjiang Province, China.</title>
        <authorList>
            <person name="Han S."/>
        </authorList>
    </citation>
    <scope>NUCLEOTIDE SEQUENCE [LARGE SCALE GENOMIC DNA]</scope>
    <source>
        <strain evidence="11 12">XDB06</strain>
    </source>
</reference>
<evidence type="ECO:0000313" key="11">
    <source>
        <dbReference type="EMBL" id="RFF30998.1"/>
    </source>
</evidence>
<keyword evidence="6" id="KW-0997">Cell inner membrane</keyword>
<dbReference type="GO" id="GO:0005886">
    <property type="term" value="C:plasma membrane"/>
    <property type="evidence" value="ECO:0007669"/>
    <property type="project" value="UniProtKB-SubCell"/>
</dbReference>
<keyword evidence="8" id="KW-0653">Protein transport</keyword>
<dbReference type="Proteomes" id="UP000260351">
    <property type="component" value="Unassembled WGS sequence"/>
</dbReference>
<gene>
    <name evidence="11" type="ORF">DZC52_06070</name>
</gene>
<dbReference type="OrthoDB" id="5801264at2"/>
<keyword evidence="7" id="KW-0812">Transmembrane</keyword>
<evidence type="ECO:0000256" key="3">
    <source>
        <dbReference type="ARBA" id="ARBA00021563"/>
    </source>
</evidence>
<protein>
    <recommendedName>
        <fullName evidence="3">Type II secretion system protein N</fullName>
    </recommendedName>
    <alternativeName>
        <fullName evidence="10">General secretion pathway protein N</fullName>
    </alternativeName>
</protein>
<dbReference type="EMBL" id="QUZK01000025">
    <property type="protein sequence ID" value="RFF30998.1"/>
    <property type="molecule type" value="Genomic_DNA"/>
</dbReference>
<evidence type="ECO:0000256" key="2">
    <source>
        <dbReference type="ARBA" id="ARBA00007208"/>
    </source>
</evidence>
<keyword evidence="4" id="KW-0813">Transport</keyword>
<evidence type="ECO:0000256" key="9">
    <source>
        <dbReference type="ARBA" id="ARBA00023136"/>
    </source>
</evidence>
<evidence type="ECO:0000256" key="6">
    <source>
        <dbReference type="ARBA" id="ARBA00022519"/>
    </source>
</evidence>
<keyword evidence="5" id="KW-1003">Cell membrane</keyword>
<name>A0A3E1K9T1_9GAMM</name>
<dbReference type="AlphaFoldDB" id="A0A3E1K9T1"/>
<organism evidence="11 12">
    <name type="scientific">Wenzhouxiangella sediminis</name>
    <dbReference type="NCBI Taxonomy" id="1792836"/>
    <lineage>
        <taxon>Bacteria</taxon>
        <taxon>Pseudomonadati</taxon>
        <taxon>Pseudomonadota</taxon>
        <taxon>Gammaproteobacteria</taxon>
        <taxon>Chromatiales</taxon>
        <taxon>Wenzhouxiangellaceae</taxon>
        <taxon>Wenzhouxiangella</taxon>
    </lineage>
</organism>
<proteinExistence type="inferred from homology"/>
<comment type="similarity">
    <text evidence="2">Belongs to the GSP N family.</text>
</comment>
<evidence type="ECO:0000256" key="5">
    <source>
        <dbReference type="ARBA" id="ARBA00022475"/>
    </source>
</evidence>
<dbReference type="Pfam" id="PF01203">
    <property type="entry name" value="T2SSN"/>
    <property type="match status" value="1"/>
</dbReference>
<comment type="caution">
    <text evidence="11">The sequence shown here is derived from an EMBL/GenBank/DDBJ whole genome shotgun (WGS) entry which is preliminary data.</text>
</comment>
<keyword evidence="9" id="KW-0472">Membrane</keyword>
<evidence type="ECO:0000256" key="7">
    <source>
        <dbReference type="ARBA" id="ARBA00022692"/>
    </source>
</evidence>
<sequence length="236" mass="26474">MRKIIWLVVLAIPLVVIVTLPARVIVPRLEIGEDVRDVQGTMWDGRAVWQQPGFAPLDVQWNWDGGRSWSWQANGVGVDLEGQWRLNAGATELSDVTGSIEMNRLDARMWLVNARPRGRIELDVQRAVIAEGRPPEIDGELVWRDARLEGAVQESLGEITVRLDSREQGQRARVETTEPGAIQVRGGIELGAERYDVDLWLRASADRPELLRQIAWLGEPQPDGQVRVRLSGALGW</sequence>
<evidence type="ECO:0000256" key="10">
    <source>
        <dbReference type="ARBA" id="ARBA00030772"/>
    </source>
</evidence>
<dbReference type="GO" id="GO:0015628">
    <property type="term" value="P:protein secretion by the type II secretion system"/>
    <property type="evidence" value="ECO:0007669"/>
    <property type="project" value="InterPro"/>
</dbReference>
<dbReference type="RefSeq" id="WP_116650235.1">
    <property type="nucleotide sequence ID" value="NZ_QUZK01000025.1"/>
</dbReference>
<dbReference type="InterPro" id="IPR022792">
    <property type="entry name" value="T2SS_protein-GspN"/>
</dbReference>